<dbReference type="SUPFAM" id="SSF81665">
    <property type="entry name" value="Calcium ATPase, transmembrane domain M"/>
    <property type="match status" value="1"/>
</dbReference>
<dbReference type="InterPro" id="IPR023298">
    <property type="entry name" value="ATPase_P-typ_TM_dom_sf"/>
</dbReference>
<evidence type="ECO:0000256" key="7">
    <source>
        <dbReference type="ARBA" id="ARBA00022967"/>
    </source>
</evidence>
<evidence type="ECO:0000256" key="4">
    <source>
        <dbReference type="ARBA" id="ARBA00022723"/>
    </source>
</evidence>
<accession>Q750J2</accession>
<dbReference type="PANTHER" id="PTHR43520">
    <property type="entry name" value="ATP7, ISOFORM B"/>
    <property type="match status" value="1"/>
</dbReference>
<dbReference type="InterPro" id="IPR036163">
    <property type="entry name" value="HMA_dom_sf"/>
</dbReference>
<dbReference type="InterPro" id="IPR006121">
    <property type="entry name" value="HMA_dom"/>
</dbReference>
<dbReference type="InterPro" id="IPR023299">
    <property type="entry name" value="ATPase_P-typ_cyto_dom_N"/>
</dbReference>
<dbReference type="GeneID" id="4622924"/>
<dbReference type="SFLD" id="SFLDF00027">
    <property type="entry name" value="p-type_atpase"/>
    <property type="match status" value="1"/>
</dbReference>
<dbReference type="NCBIfam" id="TIGR01525">
    <property type="entry name" value="ATPase-IB_hvy"/>
    <property type="match status" value="1"/>
</dbReference>
<dbReference type="RefSeq" id="NP_986625.1">
    <property type="nucleotide sequence ID" value="NM_211687.1"/>
</dbReference>
<reference evidence="13" key="2">
    <citation type="journal article" date="2013" name="G3 (Bethesda)">
        <title>Genomes of Ashbya fungi isolated from insects reveal four mating-type loci, numerous translocations, lack of transposons, and distinct gene duplications.</title>
        <authorList>
            <person name="Dietrich F.S."/>
            <person name="Voegeli S."/>
            <person name="Kuo S."/>
            <person name="Philippsen P."/>
        </authorList>
    </citation>
    <scope>GENOME REANNOTATION</scope>
    <source>
        <strain evidence="13">ATCC 10895 / CBS 109.51 / FGSC 9923 / NRRL Y-1056</strain>
    </source>
</reference>
<feature type="transmembrane region" description="Helical" evidence="10">
    <location>
        <begin position="1152"/>
        <end position="1173"/>
    </location>
</feature>
<keyword evidence="13" id="KW-1185">Reference proteome</keyword>
<protein>
    <submittedName>
        <fullName evidence="12">AGL041Cp</fullName>
    </submittedName>
</protein>
<feature type="transmembrane region" description="Helical" evidence="10">
    <location>
        <begin position="601"/>
        <end position="619"/>
    </location>
</feature>
<evidence type="ECO:0000256" key="2">
    <source>
        <dbReference type="ARBA" id="ARBA00006024"/>
    </source>
</evidence>
<dbReference type="FunFam" id="2.70.150.10:FF:000068">
    <property type="entry name" value="Copper resistance-associated P-type ATPase"/>
    <property type="match status" value="1"/>
</dbReference>
<dbReference type="InterPro" id="IPR008250">
    <property type="entry name" value="ATPase_P-typ_transduc_dom_A_sf"/>
</dbReference>
<dbReference type="GO" id="GO:0055070">
    <property type="term" value="P:copper ion homeostasis"/>
    <property type="evidence" value="ECO:0000318"/>
    <property type="project" value="GO_Central"/>
</dbReference>
<dbReference type="InterPro" id="IPR059000">
    <property type="entry name" value="ATPase_P-type_domA"/>
</dbReference>
<dbReference type="GO" id="GO:0016020">
    <property type="term" value="C:membrane"/>
    <property type="evidence" value="ECO:0000318"/>
    <property type="project" value="GO_Central"/>
</dbReference>
<dbReference type="Proteomes" id="UP000000591">
    <property type="component" value="Chromosome VII"/>
</dbReference>
<dbReference type="SUPFAM" id="SSF81653">
    <property type="entry name" value="Calcium ATPase, transduction domain A"/>
    <property type="match status" value="1"/>
</dbReference>
<feature type="transmembrane region" description="Helical" evidence="10">
    <location>
        <begin position="763"/>
        <end position="787"/>
    </location>
</feature>
<keyword evidence="4 10" id="KW-0479">Metal-binding</keyword>
<keyword evidence="5 10" id="KW-0547">Nucleotide-binding</keyword>
<feature type="transmembrane region" description="Helical" evidence="10">
    <location>
        <begin position="514"/>
        <end position="532"/>
    </location>
</feature>
<evidence type="ECO:0000256" key="10">
    <source>
        <dbReference type="RuleBase" id="RU362081"/>
    </source>
</evidence>
<dbReference type="Pfam" id="PF00403">
    <property type="entry name" value="HMA"/>
    <property type="match status" value="1"/>
</dbReference>
<feature type="transmembrane region" description="Helical" evidence="10">
    <location>
        <begin position="1179"/>
        <end position="1204"/>
    </location>
</feature>
<comment type="similarity">
    <text evidence="2 10">Belongs to the cation transport ATPase (P-type) (TC 3.A.3) family. Type IB subfamily.</text>
</comment>
<keyword evidence="6 10" id="KW-0067">ATP-binding</keyword>
<dbReference type="GO" id="GO:0005507">
    <property type="term" value="F:copper ion binding"/>
    <property type="evidence" value="ECO:0000318"/>
    <property type="project" value="GO_Central"/>
</dbReference>
<dbReference type="FunFam" id="3.30.70.100:FF:000090">
    <property type="entry name" value="AGL041Cp"/>
    <property type="match status" value="1"/>
</dbReference>
<dbReference type="InterPro" id="IPR027256">
    <property type="entry name" value="P-typ_ATPase_IB"/>
</dbReference>
<feature type="transmembrane region" description="Helical" evidence="10">
    <location>
        <begin position="807"/>
        <end position="830"/>
    </location>
</feature>
<dbReference type="Gene3D" id="3.40.1110.10">
    <property type="entry name" value="Calcium-transporting ATPase, cytoplasmic domain N"/>
    <property type="match status" value="1"/>
</dbReference>
<dbReference type="PROSITE" id="PS50846">
    <property type="entry name" value="HMA_2"/>
    <property type="match status" value="1"/>
</dbReference>
<evidence type="ECO:0000259" key="11">
    <source>
        <dbReference type="PROSITE" id="PS50846"/>
    </source>
</evidence>
<keyword evidence="9 10" id="KW-0472">Membrane</keyword>
<dbReference type="GO" id="GO:0005524">
    <property type="term" value="F:ATP binding"/>
    <property type="evidence" value="ECO:0007669"/>
    <property type="project" value="UniProtKB-UniRule"/>
</dbReference>
<dbReference type="InParanoid" id="Q750J2"/>
<dbReference type="AlphaFoldDB" id="Q750J2"/>
<dbReference type="PANTHER" id="PTHR43520:SF32">
    <property type="entry name" value="COPPER RESISTANCE P-TYPE ATPASE (EUROFUNG)"/>
    <property type="match status" value="1"/>
</dbReference>
<evidence type="ECO:0000256" key="5">
    <source>
        <dbReference type="ARBA" id="ARBA00022741"/>
    </source>
</evidence>
<evidence type="ECO:0000313" key="13">
    <source>
        <dbReference type="Proteomes" id="UP000000591"/>
    </source>
</evidence>
<evidence type="ECO:0000256" key="3">
    <source>
        <dbReference type="ARBA" id="ARBA00022692"/>
    </source>
</evidence>
<name>Q750J2_EREGS</name>
<dbReference type="STRING" id="284811.Q750J2"/>
<dbReference type="OMA" id="DVIRVPH"/>
<organism evidence="12 13">
    <name type="scientific">Eremothecium gossypii (strain ATCC 10895 / CBS 109.51 / FGSC 9923 / NRRL Y-1056)</name>
    <name type="common">Yeast</name>
    <name type="synonym">Ashbya gossypii</name>
    <dbReference type="NCBI Taxonomy" id="284811"/>
    <lineage>
        <taxon>Eukaryota</taxon>
        <taxon>Fungi</taxon>
        <taxon>Dikarya</taxon>
        <taxon>Ascomycota</taxon>
        <taxon>Saccharomycotina</taxon>
        <taxon>Saccharomycetes</taxon>
        <taxon>Saccharomycetales</taxon>
        <taxon>Saccharomycetaceae</taxon>
        <taxon>Eremothecium</taxon>
    </lineage>
</organism>
<dbReference type="InterPro" id="IPR036412">
    <property type="entry name" value="HAD-like_sf"/>
</dbReference>
<dbReference type="InterPro" id="IPR001757">
    <property type="entry name" value="P_typ_ATPase"/>
</dbReference>
<proteinExistence type="inferred from homology"/>
<sequence>MSKTKKHHAVRVIENMSELVLNIIIGNIHCKQCEFHLTSILSKFFYLGGTEEAPKNFSESGDRWYGKRIITSLLFFKPPKKITVTQWSINAGLGLVTLRIPINAGSDRNIKSKFEAAYFSMLKRELNRAGFDVCHINVTYNLPNEGVRNEGEIINIADANRKVSSKSKQAHLEYCSSCLEAEKYSSSSGESSIQVMKPKIYRATFLISDQAIDSNNRGSSEDVIRNVLKTSAVDENGMELTPGKLSVLLSNKLYAQSVADALRDNNFQAQLVDMKPVVNELKYKITAIIGGITCASCCNSITAAASKLDFIADVAVNAVTKTAIFISDVNNERAINCLRDVVEECGFEFELVGVPQSTIHSSVQTERRVVTIEIDGMYCQSCPQRVVASLENYNKANIEVTQVPTLKSPHLTFSYVPNQSNGTTIRALVEHVRTSILPANSSYQISVKVVEGSLLDSKLKDLNEREQKSIMRCLIFAAIVAIPTFVFGIIGMSLLPGEHRFRKWLEKPLWVKNVPRVIWILLILSTPVYFSVAEQFHAKACRELHFLWAYQKSWTARLFKFGSMNLLVSLGTSVAYFASILLLILSALKKDANHHKGSPDTYFDSVVFLTLFLLIGRLLESLSKSKMVKTLESLTSLKQRTGILMQADGARDFKKETSVSAEMLELGDHILIKPGASPAVDALIVQGETEFDESSLTGESRPITHFPGDQIFAGTVNVGQCAVIAKVSTAPGNSLLDHVISAVRDGQLRGAPIERIADVLTGYFVPFIVLLAILTWAIWLILGFAGVLSQEKLDGSVGGWPFWSLEFAIAVFVIACPCGIGLAAPTALFVGANIAAKYGILARGGSAAFQMGSKVTTVCFDKTGTLTKGCAPEVTDYAIYPDPRIHKILGKVLHEFGLASKHPLSHSMKCFALKTLGEDLSDINVLEIKEIPGKGMTGVIEPSPAQPSGFRDELVPSEVIVGNEKFMAENGCQLSPDQESLLYSWKIEGRSIIIIGMNFPEGAATQCFIPTLFLAVRDELRPEAKEVVQALHERGIECWMISGDNSLAANAVALEVGIKHVIADVLPEGKAEKIQWIRETSGQGVAIAMVGDGMNDAPAIAAADVGISLASGSDLAMISCDFVLLSKKNPLTGIVVLLQLSKKVFRRVKFNFVWALVYNIICVPIAAGVLYPYKETRLSPVWASIAMAASSVSVVLSSNLLRFYRPSKIVPRSQMLPQHTTRNEARRLQWPSK</sequence>
<evidence type="ECO:0000256" key="6">
    <source>
        <dbReference type="ARBA" id="ARBA00022840"/>
    </source>
</evidence>
<dbReference type="SUPFAM" id="SSF56784">
    <property type="entry name" value="HAD-like"/>
    <property type="match status" value="1"/>
</dbReference>
<dbReference type="EMBL" id="AE016820">
    <property type="protein sequence ID" value="AAS54449.1"/>
    <property type="molecule type" value="Genomic_DNA"/>
</dbReference>
<dbReference type="OrthoDB" id="432719at2759"/>
<dbReference type="HOGENOM" id="CLU_001771_0_2_1"/>
<dbReference type="CDD" id="cd02094">
    <property type="entry name" value="P-type_ATPase_Cu-like"/>
    <property type="match status" value="1"/>
</dbReference>
<dbReference type="eggNOG" id="KOG0207">
    <property type="taxonomic scope" value="Eukaryota"/>
</dbReference>
<dbReference type="NCBIfam" id="TIGR01494">
    <property type="entry name" value="ATPase_P-type"/>
    <property type="match status" value="2"/>
</dbReference>
<evidence type="ECO:0000256" key="8">
    <source>
        <dbReference type="ARBA" id="ARBA00022989"/>
    </source>
</evidence>
<dbReference type="Gene3D" id="3.40.50.1000">
    <property type="entry name" value="HAD superfamily/HAD-like"/>
    <property type="match status" value="1"/>
</dbReference>
<dbReference type="PROSITE" id="PS00154">
    <property type="entry name" value="ATPASE_E1_E2"/>
    <property type="match status" value="1"/>
</dbReference>
<feature type="transmembrane region" description="Helical" evidence="10">
    <location>
        <begin position="566"/>
        <end position="589"/>
    </location>
</feature>
<dbReference type="KEGG" id="ago:AGOS_AGL041C"/>
<keyword evidence="8 10" id="KW-1133">Transmembrane helix</keyword>
<comment type="subcellular location">
    <subcellularLocation>
        <location evidence="1">Membrane</location>
        <topology evidence="1">Multi-pass membrane protein</topology>
    </subcellularLocation>
</comment>
<dbReference type="SFLD" id="SFLDG00002">
    <property type="entry name" value="C1.7:_P-type_atpase_like"/>
    <property type="match status" value="1"/>
</dbReference>
<feature type="transmembrane region" description="Helical" evidence="10">
    <location>
        <begin position="473"/>
        <end position="494"/>
    </location>
</feature>
<dbReference type="InterPro" id="IPR018303">
    <property type="entry name" value="ATPase_P-typ_P_site"/>
</dbReference>
<reference evidence="12 13" key="1">
    <citation type="journal article" date="2004" name="Science">
        <title>The Ashbya gossypii genome as a tool for mapping the ancient Saccharomyces cerevisiae genome.</title>
        <authorList>
            <person name="Dietrich F.S."/>
            <person name="Voegeli S."/>
            <person name="Brachat S."/>
            <person name="Lerch A."/>
            <person name="Gates K."/>
            <person name="Steiner S."/>
            <person name="Mohr C."/>
            <person name="Pohlmann R."/>
            <person name="Luedi P."/>
            <person name="Choi S."/>
            <person name="Wing R.A."/>
            <person name="Flavier A."/>
            <person name="Gaffney T.D."/>
            <person name="Philippsen P."/>
        </authorList>
    </citation>
    <scope>NUCLEOTIDE SEQUENCE [LARGE SCALE GENOMIC DNA]</scope>
    <source>
        <strain evidence="13">ATCC 10895 / CBS 109.51 / FGSC 9923 / NRRL Y-1056</strain>
    </source>
</reference>
<dbReference type="Gene3D" id="3.30.70.100">
    <property type="match status" value="1"/>
</dbReference>
<dbReference type="SFLD" id="SFLDS00003">
    <property type="entry name" value="Haloacid_Dehalogenase"/>
    <property type="match status" value="1"/>
</dbReference>
<keyword evidence="7" id="KW-1278">Translocase</keyword>
<dbReference type="GO" id="GO:0016887">
    <property type="term" value="F:ATP hydrolysis activity"/>
    <property type="evidence" value="ECO:0007669"/>
    <property type="project" value="InterPro"/>
</dbReference>
<gene>
    <name evidence="12" type="ORF">AGOS_AGL041C</name>
</gene>
<dbReference type="InterPro" id="IPR023214">
    <property type="entry name" value="HAD_sf"/>
</dbReference>
<dbReference type="CDD" id="cd00371">
    <property type="entry name" value="HMA"/>
    <property type="match status" value="1"/>
</dbReference>
<dbReference type="GO" id="GO:0043682">
    <property type="term" value="F:P-type divalent copper transporter activity"/>
    <property type="evidence" value="ECO:0000318"/>
    <property type="project" value="GO_Central"/>
</dbReference>
<dbReference type="Pfam" id="PF00702">
    <property type="entry name" value="Hydrolase"/>
    <property type="match status" value="1"/>
</dbReference>
<dbReference type="PRINTS" id="PR00119">
    <property type="entry name" value="CATATPASE"/>
</dbReference>
<evidence type="ECO:0000313" key="12">
    <source>
        <dbReference type="EMBL" id="AAS54449.1"/>
    </source>
</evidence>
<evidence type="ECO:0000256" key="1">
    <source>
        <dbReference type="ARBA" id="ARBA00004141"/>
    </source>
</evidence>
<evidence type="ECO:0000256" key="9">
    <source>
        <dbReference type="ARBA" id="ARBA00023136"/>
    </source>
</evidence>
<dbReference type="InterPro" id="IPR044492">
    <property type="entry name" value="P_typ_ATPase_HD_dom"/>
</dbReference>
<dbReference type="Pfam" id="PF00122">
    <property type="entry name" value="E1-E2_ATPase"/>
    <property type="match status" value="1"/>
</dbReference>
<keyword evidence="3 10" id="KW-0812">Transmembrane</keyword>
<dbReference type="SUPFAM" id="SSF55008">
    <property type="entry name" value="HMA, heavy metal-associated domain"/>
    <property type="match status" value="1"/>
</dbReference>
<feature type="domain" description="HMA" evidence="11">
    <location>
        <begin position="283"/>
        <end position="350"/>
    </location>
</feature>
<dbReference type="Gene3D" id="2.70.150.10">
    <property type="entry name" value="Calcium-transporting ATPase, cytoplasmic transduction domain A"/>
    <property type="match status" value="1"/>
</dbReference>